<dbReference type="HOGENOM" id="CLU_2311092_0_0_1"/>
<feature type="compositionally biased region" description="Polar residues" evidence="1">
    <location>
        <begin position="14"/>
        <end position="28"/>
    </location>
</feature>
<dbReference type="EnsemblPlants" id="PGSC0003DMT400057912">
    <property type="protein sequence ID" value="PGSC0003DMT400057912"/>
    <property type="gene ID" value="PGSC0003DMG400022490"/>
</dbReference>
<name>M1C1V9_SOLTU</name>
<evidence type="ECO:0000313" key="2">
    <source>
        <dbReference type="EnsemblPlants" id="PGSC0003DMT400057911"/>
    </source>
</evidence>
<reference evidence="2" key="2">
    <citation type="submission" date="2015-06" db="UniProtKB">
        <authorList>
            <consortium name="EnsemblPlants"/>
        </authorList>
    </citation>
    <scope>IDENTIFICATION</scope>
    <source>
        <strain evidence="2">DM1-3 516 R44</strain>
    </source>
</reference>
<keyword evidence="3" id="KW-1185">Reference proteome</keyword>
<dbReference type="ExpressionAtlas" id="M1C1V9">
    <property type="expression patterns" value="baseline"/>
</dbReference>
<accession>M1C1V9</accession>
<dbReference type="EnsemblPlants" id="PGSC0003DMT400057911">
    <property type="protein sequence ID" value="PGSC0003DMT400057911"/>
    <property type="gene ID" value="PGSC0003DMG400022490"/>
</dbReference>
<dbReference type="OrthoDB" id="196264at2759"/>
<reference evidence="3" key="1">
    <citation type="journal article" date="2011" name="Nature">
        <title>Genome sequence and analysis of the tuber crop potato.</title>
        <authorList>
            <consortium name="The Potato Genome Sequencing Consortium"/>
        </authorList>
    </citation>
    <scope>NUCLEOTIDE SEQUENCE [LARGE SCALE GENOMIC DNA]</scope>
    <source>
        <strain evidence="3">cv. DM1-3 516 R44</strain>
    </source>
</reference>
<gene>
    <name evidence="2" type="primary">LOC102583073</name>
</gene>
<dbReference type="Proteomes" id="UP000011115">
    <property type="component" value="Unassembled WGS sequence"/>
</dbReference>
<protein>
    <submittedName>
        <fullName evidence="2">Sodium/hydrogen exchanger</fullName>
    </submittedName>
</protein>
<evidence type="ECO:0000256" key="1">
    <source>
        <dbReference type="SAM" id="MobiDB-lite"/>
    </source>
</evidence>
<proteinExistence type="predicted"/>
<organism evidence="2 3">
    <name type="scientific">Solanum tuberosum</name>
    <name type="common">Potato</name>
    <dbReference type="NCBI Taxonomy" id="4113"/>
    <lineage>
        <taxon>Eukaryota</taxon>
        <taxon>Viridiplantae</taxon>
        <taxon>Streptophyta</taxon>
        <taxon>Embryophyta</taxon>
        <taxon>Tracheophyta</taxon>
        <taxon>Spermatophyta</taxon>
        <taxon>Magnoliopsida</taxon>
        <taxon>eudicotyledons</taxon>
        <taxon>Gunneridae</taxon>
        <taxon>Pentapetalae</taxon>
        <taxon>asterids</taxon>
        <taxon>lamiids</taxon>
        <taxon>Solanales</taxon>
        <taxon>Solanaceae</taxon>
        <taxon>Solanoideae</taxon>
        <taxon>Solaneae</taxon>
        <taxon>Solanum</taxon>
    </lineage>
</organism>
<dbReference type="AlphaFoldDB" id="M1C1V9"/>
<evidence type="ECO:0000313" key="3">
    <source>
        <dbReference type="Proteomes" id="UP000011115"/>
    </source>
</evidence>
<feature type="region of interest" description="Disordered" evidence="1">
    <location>
        <begin position="14"/>
        <end position="48"/>
    </location>
</feature>
<dbReference type="Gramene" id="PGSC0003DMT400057911">
    <property type="protein sequence ID" value="PGSC0003DMT400057911"/>
    <property type="gene ID" value="PGSC0003DMG400022490"/>
</dbReference>
<sequence>MTKPLISLLLPPQRQLSTVSSGANTPKSLTAPLLGSREDSEVDLNVPDLPHPPSLRMLLTAPSHKVHRYWRKFDDAFMRPMFGGRGFAPPAPGSPTEQGP</sequence>
<dbReference type="Gramene" id="PGSC0003DMT400057912">
    <property type="protein sequence ID" value="PGSC0003DMT400057912"/>
    <property type="gene ID" value="PGSC0003DMG400022490"/>
</dbReference>